<protein>
    <recommendedName>
        <fullName evidence="6">YbaB/EbfC DNA-binding family protein</fullName>
    </recommendedName>
</protein>
<evidence type="ECO:0000313" key="3">
    <source>
        <dbReference type="EMBL" id="GGI93803.1"/>
    </source>
</evidence>
<comment type="caution">
    <text evidence="3">The sequence shown here is derived from an EMBL/GenBank/DDBJ whole genome shotgun (WGS) entry which is preliminary data.</text>
</comment>
<dbReference type="RefSeq" id="WP_188988733.1">
    <property type="nucleotide sequence ID" value="NZ_BAAAHC010000003.1"/>
</dbReference>
<feature type="region of interest" description="Disordered" evidence="1">
    <location>
        <begin position="120"/>
        <end position="148"/>
    </location>
</feature>
<dbReference type="GO" id="GO:0003677">
    <property type="term" value="F:DNA binding"/>
    <property type="evidence" value="ECO:0007669"/>
    <property type="project" value="InterPro"/>
</dbReference>
<evidence type="ECO:0000256" key="1">
    <source>
        <dbReference type="SAM" id="MobiDB-lite"/>
    </source>
</evidence>
<evidence type="ECO:0000313" key="2">
    <source>
        <dbReference type="EMBL" id="GAA0504741.1"/>
    </source>
</evidence>
<dbReference type="EMBL" id="BMMT01000011">
    <property type="protein sequence ID" value="GGI93803.1"/>
    <property type="molecule type" value="Genomic_DNA"/>
</dbReference>
<evidence type="ECO:0008006" key="6">
    <source>
        <dbReference type="Google" id="ProtNLM"/>
    </source>
</evidence>
<reference evidence="3" key="3">
    <citation type="submission" date="2020-09" db="EMBL/GenBank/DDBJ databases">
        <authorList>
            <person name="Sun Q."/>
            <person name="Zhou Y."/>
        </authorList>
    </citation>
    <scope>NUCLEOTIDE SEQUENCE</scope>
    <source>
        <strain evidence="3">CGMCC 4.7206</strain>
    </source>
</reference>
<dbReference type="Proteomes" id="UP001500220">
    <property type="component" value="Unassembled WGS sequence"/>
</dbReference>
<dbReference type="Pfam" id="PF02575">
    <property type="entry name" value="YbaB_DNA_bd"/>
    <property type="match status" value="1"/>
</dbReference>
<keyword evidence="5" id="KW-1185">Reference proteome</keyword>
<dbReference type="Gene3D" id="3.30.1310.10">
    <property type="entry name" value="Nucleoid-associated protein YbaB-like domain"/>
    <property type="match status" value="1"/>
</dbReference>
<accession>A0A917JZ41</accession>
<sequence length="148" mass="16407">MPADLDDLQRKLEALKEAGRRAEERMGDFGRMREEISALQASATSADRSVTVTAGPGGVTDIQFTADALRQTPTQLSDTVMSTLRQAVAEAARMQAEIVQEYLPDSDVRDRVLRTQEELFGAAPADPPSEMVDDEEDMPDTFLDNRRY</sequence>
<reference evidence="2" key="4">
    <citation type="submission" date="2023-12" db="EMBL/GenBank/DDBJ databases">
        <authorList>
            <person name="Sun Q."/>
            <person name="Inoue M."/>
        </authorList>
    </citation>
    <scope>NUCLEOTIDE SEQUENCE</scope>
    <source>
        <strain evidence="2">JCM 10664</strain>
    </source>
</reference>
<dbReference type="SUPFAM" id="SSF82607">
    <property type="entry name" value="YbaB-like"/>
    <property type="match status" value="1"/>
</dbReference>
<dbReference type="InterPro" id="IPR036894">
    <property type="entry name" value="YbaB-like_sf"/>
</dbReference>
<evidence type="ECO:0000313" key="5">
    <source>
        <dbReference type="Proteomes" id="UP001500220"/>
    </source>
</evidence>
<proteinExistence type="predicted"/>
<dbReference type="Proteomes" id="UP000597989">
    <property type="component" value="Unassembled WGS sequence"/>
</dbReference>
<reference evidence="2 5" key="2">
    <citation type="journal article" date="2019" name="Int. J. Syst. Evol. Microbiol.">
        <title>The Global Catalogue of Microorganisms (GCM) 10K type strain sequencing project: providing services to taxonomists for standard genome sequencing and annotation.</title>
        <authorList>
            <consortium name="The Broad Institute Genomics Platform"/>
            <consortium name="The Broad Institute Genome Sequencing Center for Infectious Disease"/>
            <person name="Wu L."/>
            <person name="Ma J."/>
        </authorList>
    </citation>
    <scope>NUCLEOTIDE SEQUENCE [LARGE SCALE GENOMIC DNA]</scope>
    <source>
        <strain evidence="2 5">JCM 10664</strain>
    </source>
</reference>
<name>A0A917JZ41_9PSEU</name>
<organism evidence="3 4">
    <name type="scientific">Saccharopolyspora thermophila</name>
    <dbReference type="NCBI Taxonomy" id="89367"/>
    <lineage>
        <taxon>Bacteria</taxon>
        <taxon>Bacillati</taxon>
        <taxon>Actinomycetota</taxon>
        <taxon>Actinomycetes</taxon>
        <taxon>Pseudonocardiales</taxon>
        <taxon>Pseudonocardiaceae</taxon>
        <taxon>Saccharopolyspora</taxon>
    </lineage>
</organism>
<evidence type="ECO:0000313" key="4">
    <source>
        <dbReference type="Proteomes" id="UP000597989"/>
    </source>
</evidence>
<reference evidence="3 4" key="1">
    <citation type="journal article" date="2014" name="Int. J. Syst. Evol. Microbiol.">
        <title>Complete genome sequence of Corynebacterium casei LMG S-19264T (=DSM 44701T), isolated from a smear-ripened cheese.</title>
        <authorList>
            <consortium name="US DOE Joint Genome Institute (JGI-PGF)"/>
            <person name="Walter F."/>
            <person name="Albersmeier A."/>
            <person name="Kalinowski J."/>
            <person name="Ruckert C."/>
        </authorList>
    </citation>
    <scope>NUCLEOTIDE SEQUENCE [LARGE SCALE GENOMIC DNA]</scope>
    <source>
        <strain evidence="3 4">CGMCC 4.7206</strain>
    </source>
</reference>
<dbReference type="AlphaFoldDB" id="A0A917JZ41"/>
<gene>
    <name evidence="2" type="ORF">GCM10009545_03170</name>
    <name evidence="3" type="ORF">GCM10011581_33680</name>
</gene>
<dbReference type="EMBL" id="BAAAHC010000003">
    <property type="protein sequence ID" value="GAA0504741.1"/>
    <property type="molecule type" value="Genomic_DNA"/>
</dbReference>
<dbReference type="InterPro" id="IPR004401">
    <property type="entry name" value="YbaB/EbfC"/>
</dbReference>